<keyword evidence="2" id="KW-1185">Reference proteome</keyword>
<name>A0A7G9WG87_9FIRM</name>
<dbReference type="RefSeq" id="WP_212506763.1">
    <property type="nucleotide sequence ID" value="NZ_CP060696.1"/>
</dbReference>
<proteinExistence type="predicted"/>
<accession>A0A7G9WG87</accession>
<sequence>MQIVGYTDYTTRQGDVWDELALAAYDEERLSHILIEANPDYSGTLIFDAGVHLKIPVLDTVEQPETLPPWRREAEA</sequence>
<dbReference type="Pfam" id="PF05489">
    <property type="entry name" value="Phage_tail_X"/>
    <property type="match status" value="1"/>
</dbReference>
<dbReference type="EMBL" id="CP060696">
    <property type="protein sequence ID" value="QNO17699.1"/>
    <property type="molecule type" value="Genomic_DNA"/>
</dbReference>
<dbReference type="Proteomes" id="UP000516046">
    <property type="component" value="Chromosome"/>
</dbReference>
<organism evidence="1 2">
    <name type="scientific">Caproicibacterium amylolyticum</name>
    <dbReference type="NCBI Taxonomy" id="2766537"/>
    <lineage>
        <taxon>Bacteria</taxon>
        <taxon>Bacillati</taxon>
        <taxon>Bacillota</taxon>
        <taxon>Clostridia</taxon>
        <taxon>Eubacteriales</taxon>
        <taxon>Oscillospiraceae</taxon>
        <taxon>Caproicibacterium</taxon>
    </lineage>
</organism>
<evidence type="ECO:0000313" key="2">
    <source>
        <dbReference type="Proteomes" id="UP000516046"/>
    </source>
</evidence>
<gene>
    <name evidence="1" type="ORF">H6X83_12340</name>
</gene>
<dbReference type="InterPro" id="IPR008861">
    <property type="entry name" value="GpX-like"/>
</dbReference>
<dbReference type="KEGG" id="caml:H6X83_12340"/>
<dbReference type="AlphaFoldDB" id="A0A7G9WG87"/>
<reference evidence="1 2" key="1">
    <citation type="submission" date="2020-08" db="EMBL/GenBank/DDBJ databases">
        <authorList>
            <person name="Ren C."/>
            <person name="Gu Y."/>
            <person name="Xu Y."/>
        </authorList>
    </citation>
    <scope>NUCLEOTIDE SEQUENCE [LARGE SCALE GENOMIC DNA]</scope>
    <source>
        <strain evidence="1 2">LBM18003</strain>
    </source>
</reference>
<protein>
    <submittedName>
        <fullName evidence="1">LysM domain-containing protein</fullName>
    </submittedName>
</protein>
<evidence type="ECO:0000313" key="1">
    <source>
        <dbReference type="EMBL" id="QNO17699.1"/>
    </source>
</evidence>